<protein>
    <submittedName>
        <fullName evidence="1">Putative addiction module killer protein</fullName>
    </submittedName>
</protein>
<dbReference type="Pfam" id="PF05973">
    <property type="entry name" value="Gp49"/>
    <property type="match status" value="1"/>
</dbReference>
<gene>
    <name evidence="1" type="ORF">NCTC11820_01368</name>
</gene>
<evidence type="ECO:0000313" key="2">
    <source>
        <dbReference type="Proteomes" id="UP000250245"/>
    </source>
</evidence>
<dbReference type="PANTHER" id="PTHR41791:SF1">
    <property type="entry name" value="SSL7039 PROTEIN"/>
    <property type="match status" value="1"/>
</dbReference>
<dbReference type="PANTHER" id="PTHR41791">
    <property type="entry name" value="SSL7039 PROTEIN"/>
    <property type="match status" value="1"/>
</dbReference>
<proteinExistence type="predicted"/>
<accession>A0A2X2YNA9</accession>
<dbReference type="InterPro" id="IPR009241">
    <property type="entry name" value="HigB-like"/>
</dbReference>
<dbReference type="Proteomes" id="UP000250245">
    <property type="component" value="Unassembled WGS sequence"/>
</dbReference>
<sequence>MEIISSSLFDAWLGELKDKHAQRRILHAIARCEAHGTMVGDIKPVGEKVNEMRFHFGPGYRVYYTQLGAVTVFLLAGGDKSSQAKDIRTAQKLAQQVRKEQS</sequence>
<dbReference type="PIRSF" id="PIRSF028744">
    <property type="entry name" value="Addict_mod_HI1419"/>
    <property type="match status" value="1"/>
</dbReference>
<dbReference type="GeneID" id="55565347"/>
<dbReference type="RefSeq" id="WP_013189226.1">
    <property type="nucleotide sequence ID" value="NZ_CP068112.1"/>
</dbReference>
<name>A0A2X2YNA9_9ACTO</name>
<dbReference type="AlphaFoldDB" id="A0A2X2YNA9"/>
<reference evidence="1 2" key="1">
    <citation type="submission" date="2018-06" db="EMBL/GenBank/DDBJ databases">
        <authorList>
            <consortium name="Pathogen Informatics"/>
            <person name="Doyle S."/>
        </authorList>
    </citation>
    <scope>NUCLEOTIDE SEQUENCE [LARGE SCALE GENOMIC DNA]</scope>
    <source>
        <strain evidence="1 2">NCTC11820</strain>
    </source>
</reference>
<dbReference type="NCBIfam" id="TIGR02683">
    <property type="entry name" value="upstrm_HI1419"/>
    <property type="match status" value="1"/>
</dbReference>
<dbReference type="EMBL" id="UASJ01000001">
    <property type="protein sequence ID" value="SQB65167.1"/>
    <property type="molecule type" value="Genomic_DNA"/>
</dbReference>
<dbReference type="OMA" id="SEMRIHY"/>
<evidence type="ECO:0000313" key="1">
    <source>
        <dbReference type="EMBL" id="SQB65167.1"/>
    </source>
</evidence>
<organism evidence="1 2">
    <name type="scientific">Mobiluncus curtisii</name>
    <dbReference type="NCBI Taxonomy" id="2051"/>
    <lineage>
        <taxon>Bacteria</taxon>
        <taxon>Bacillati</taxon>
        <taxon>Actinomycetota</taxon>
        <taxon>Actinomycetes</taxon>
        <taxon>Actinomycetales</taxon>
        <taxon>Actinomycetaceae</taxon>
        <taxon>Mobiluncus</taxon>
    </lineage>
</organism>
<dbReference type="InterPro" id="IPR014056">
    <property type="entry name" value="TypeIITA-like_toxin_pred"/>
</dbReference>